<name>A0A839FLX2_9MICC</name>
<protein>
    <submittedName>
        <fullName evidence="2">Uncharacterized protein</fullName>
    </submittedName>
</protein>
<dbReference type="AlphaFoldDB" id="A0A839FLX2"/>
<dbReference type="EMBL" id="JACJIH010000001">
    <property type="protein sequence ID" value="MBA8920439.1"/>
    <property type="molecule type" value="Genomic_DNA"/>
</dbReference>
<evidence type="ECO:0000256" key="1">
    <source>
        <dbReference type="SAM" id="MobiDB-lite"/>
    </source>
</evidence>
<evidence type="ECO:0000313" key="2">
    <source>
        <dbReference type="EMBL" id="MBA8920439.1"/>
    </source>
</evidence>
<gene>
    <name evidence="2" type="ORF">HNR24_000372</name>
</gene>
<reference evidence="2 3" key="1">
    <citation type="submission" date="2020-08" db="EMBL/GenBank/DDBJ databases">
        <title>Sequencing the genomes of 1000 actinobacteria strains.</title>
        <authorList>
            <person name="Klenk H.-P."/>
        </authorList>
    </citation>
    <scope>NUCLEOTIDE SEQUENCE [LARGE SCALE GENOMIC DNA]</scope>
    <source>
        <strain evidence="2 3">DSM 19081</strain>
    </source>
</reference>
<organism evidence="2 3">
    <name type="scientific">Nesterenkonia jeotgali</name>
    <dbReference type="NCBI Taxonomy" id="317018"/>
    <lineage>
        <taxon>Bacteria</taxon>
        <taxon>Bacillati</taxon>
        <taxon>Actinomycetota</taxon>
        <taxon>Actinomycetes</taxon>
        <taxon>Micrococcales</taxon>
        <taxon>Micrococcaceae</taxon>
        <taxon>Nesterenkonia</taxon>
    </lineage>
</organism>
<feature type="compositionally biased region" description="Basic and acidic residues" evidence="1">
    <location>
        <begin position="1"/>
        <end position="23"/>
    </location>
</feature>
<sequence>MFIRVKDKSTGHEFDVPESDQRIGKAFKPLSKNHYPPSAVARRPKHHIGRSSAPVTTEPSGVAEEPEKENENDADPKHAV</sequence>
<evidence type="ECO:0000313" key="3">
    <source>
        <dbReference type="Proteomes" id="UP000546252"/>
    </source>
</evidence>
<proteinExistence type="predicted"/>
<feature type="compositionally biased region" description="Basic and acidic residues" evidence="1">
    <location>
        <begin position="69"/>
        <end position="80"/>
    </location>
</feature>
<dbReference type="RefSeq" id="WP_182494851.1">
    <property type="nucleotide sequence ID" value="NZ_BAAAKT010000002.1"/>
</dbReference>
<accession>A0A839FLX2</accession>
<dbReference type="Proteomes" id="UP000546252">
    <property type="component" value="Unassembled WGS sequence"/>
</dbReference>
<feature type="region of interest" description="Disordered" evidence="1">
    <location>
        <begin position="1"/>
        <end position="80"/>
    </location>
</feature>
<comment type="caution">
    <text evidence="2">The sequence shown here is derived from an EMBL/GenBank/DDBJ whole genome shotgun (WGS) entry which is preliminary data.</text>
</comment>